<dbReference type="EMBL" id="CAJJDO010000028">
    <property type="protein sequence ID" value="CAD8156365.1"/>
    <property type="molecule type" value="Genomic_DNA"/>
</dbReference>
<dbReference type="PANTHER" id="PTHR19920:SF0">
    <property type="entry name" value="CYTOSOLIC IRON-SULFUR PROTEIN ASSEMBLY PROTEIN CIAO1-RELATED"/>
    <property type="match status" value="1"/>
</dbReference>
<dbReference type="AlphaFoldDB" id="A0A8S1TUP3"/>
<keyword evidence="3" id="KW-1185">Reference proteome</keyword>
<evidence type="ECO:0000313" key="2">
    <source>
        <dbReference type="EMBL" id="CAD8156365.1"/>
    </source>
</evidence>
<dbReference type="PROSITE" id="PS50294">
    <property type="entry name" value="WD_REPEATS_REGION"/>
    <property type="match status" value="2"/>
</dbReference>
<evidence type="ECO:0008006" key="4">
    <source>
        <dbReference type="Google" id="ProtNLM"/>
    </source>
</evidence>
<protein>
    <recommendedName>
        <fullName evidence="4">WD domain, G-beta repeat protein</fullName>
    </recommendedName>
</protein>
<dbReference type="GO" id="GO:0097361">
    <property type="term" value="C:cytosolic [4Fe-4S] assembly targeting complex"/>
    <property type="evidence" value="ECO:0007669"/>
    <property type="project" value="TreeGrafter"/>
</dbReference>
<evidence type="ECO:0000313" key="3">
    <source>
        <dbReference type="Proteomes" id="UP000689195"/>
    </source>
</evidence>
<gene>
    <name evidence="2" type="ORF">PPENT_87.1.T0280286</name>
</gene>
<dbReference type="Pfam" id="PF00400">
    <property type="entry name" value="WD40"/>
    <property type="match status" value="3"/>
</dbReference>
<dbReference type="GO" id="GO:0016226">
    <property type="term" value="P:iron-sulfur cluster assembly"/>
    <property type="evidence" value="ECO:0007669"/>
    <property type="project" value="TreeGrafter"/>
</dbReference>
<comment type="caution">
    <text evidence="2">The sequence shown here is derived from an EMBL/GenBank/DDBJ whole genome shotgun (WGS) entry which is preliminary data.</text>
</comment>
<proteinExistence type="predicted"/>
<dbReference type="OrthoDB" id="4869960at2759"/>
<dbReference type="Proteomes" id="UP000689195">
    <property type="component" value="Unassembled WGS sequence"/>
</dbReference>
<feature type="repeat" description="WD" evidence="1">
    <location>
        <begin position="285"/>
        <end position="317"/>
    </location>
</feature>
<reference evidence="2" key="1">
    <citation type="submission" date="2021-01" db="EMBL/GenBank/DDBJ databases">
        <authorList>
            <consortium name="Genoscope - CEA"/>
            <person name="William W."/>
        </authorList>
    </citation>
    <scope>NUCLEOTIDE SEQUENCE</scope>
</reference>
<dbReference type="PROSITE" id="PS50082">
    <property type="entry name" value="WD_REPEATS_2"/>
    <property type="match status" value="2"/>
</dbReference>
<dbReference type="SMART" id="SM00320">
    <property type="entry name" value="WD40"/>
    <property type="match status" value="4"/>
</dbReference>
<sequence>MHKPKMIEKEKDFYCSKGHNLPAIIISLDPKLSMDQRLFCRECLNNTVINSKVVSLQKINSLIEENQIKKMEIVKNQIDLFESLPSIADRMRTIVIQKLDLLKNLTMEWLQNLQCQQSKYSQYSFFEEFEIMFFQSNNTKFNSFVDEMQKMNLCWTTKLNPKLEQFNQFTEYKQYKELLSSLEVFFQKLTQSDQLYQKNLQQKIQEILLLNTKMNIPQSQTIQLSQQSINKPFTYQVIQEYSMSQNNWCSALAINKDCSTLLAGSNSQIQVFEFNKGMLKLIQSLNEHKGYVNTLNFMKSSNQFISGSHDQFIIIWEKQQQNQWISKQKLNGHRGYIFCLVLNNNENLIISGSTDKCIKFWIKKNEWTCQQTIKDHTSEVYQLSLNQQQNRLVSCGYDGLIIIIEQSEQNQEWIVKQKIEVEQFGYRVCFIDNNMFTFSPNNTEQISVYKLNNQFIKTYDIPVKCGSVDCCLFPQQYINSKCMLVSKNGEYVNFIKKKENGDLLTEQSIHFGTYFIYGAISDDGQYFITWDSQSNQIKIREFQEQ</sequence>
<dbReference type="PANTHER" id="PTHR19920">
    <property type="entry name" value="WD40 PROTEIN CIAO1"/>
    <property type="match status" value="1"/>
</dbReference>
<accession>A0A8S1TUP3</accession>
<keyword evidence="1" id="KW-0853">WD repeat</keyword>
<name>A0A8S1TUP3_9CILI</name>
<feature type="repeat" description="WD" evidence="1">
    <location>
        <begin position="330"/>
        <end position="361"/>
    </location>
</feature>
<evidence type="ECO:0000256" key="1">
    <source>
        <dbReference type="PROSITE-ProRule" id="PRU00221"/>
    </source>
</evidence>
<dbReference type="InterPro" id="IPR001680">
    <property type="entry name" value="WD40_rpt"/>
</dbReference>
<organism evidence="2 3">
    <name type="scientific">Paramecium pentaurelia</name>
    <dbReference type="NCBI Taxonomy" id="43138"/>
    <lineage>
        <taxon>Eukaryota</taxon>
        <taxon>Sar</taxon>
        <taxon>Alveolata</taxon>
        <taxon>Ciliophora</taxon>
        <taxon>Intramacronucleata</taxon>
        <taxon>Oligohymenophorea</taxon>
        <taxon>Peniculida</taxon>
        <taxon>Parameciidae</taxon>
        <taxon>Paramecium</taxon>
    </lineage>
</organism>